<dbReference type="EMBL" id="CADIKR010000008">
    <property type="protein sequence ID" value="CAB3915157.1"/>
    <property type="molecule type" value="Genomic_DNA"/>
</dbReference>
<dbReference type="Gene3D" id="1.20.1260.40">
    <property type="match status" value="1"/>
</dbReference>
<reference evidence="1 2" key="1">
    <citation type="submission" date="2020-04" db="EMBL/GenBank/DDBJ databases">
        <authorList>
            <person name="De Canck E."/>
        </authorList>
    </citation>
    <scope>NUCLEOTIDE SEQUENCE [LARGE SCALE GENOMIC DNA]</scope>
    <source>
        <strain evidence="1 2">LMG 3415</strain>
    </source>
</reference>
<sequence length="110" mass="11814">MTYAGTAVDQRFCISIAARFELDDWLPLEHQDGQGRAIYDVYYGGLAAVCGSSDAELLAMLTEARSIVVQGYDDSKPRRKLLAAFDAGIAEFQKAEPARIAVGRGAGAIT</sequence>
<evidence type="ECO:0000313" key="1">
    <source>
        <dbReference type="EMBL" id="CAB3915157.1"/>
    </source>
</evidence>
<evidence type="ECO:0008006" key="3">
    <source>
        <dbReference type="Google" id="ProtNLM"/>
    </source>
</evidence>
<dbReference type="RefSeq" id="WP_042797725.1">
    <property type="nucleotide sequence ID" value="NZ_CADIKR010000008.1"/>
</dbReference>
<proteinExistence type="predicted"/>
<organism evidence="1 2">
    <name type="scientific">Achromobacter mucicolens</name>
    <dbReference type="NCBI Taxonomy" id="1389922"/>
    <lineage>
        <taxon>Bacteria</taxon>
        <taxon>Pseudomonadati</taxon>
        <taxon>Pseudomonadota</taxon>
        <taxon>Betaproteobacteria</taxon>
        <taxon>Burkholderiales</taxon>
        <taxon>Alcaligenaceae</taxon>
        <taxon>Achromobacter</taxon>
    </lineage>
</organism>
<protein>
    <recommendedName>
        <fullName evidence="3">DUF982 domain-containing protein</fullName>
    </recommendedName>
</protein>
<keyword evidence="2" id="KW-1185">Reference proteome</keyword>
<accession>A0ABM8LKJ0</accession>
<comment type="caution">
    <text evidence="1">The sequence shown here is derived from an EMBL/GenBank/DDBJ whole genome shotgun (WGS) entry which is preliminary data.</text>
</comment>
<gene>
    <name evidence="1" type="ORF">LMG3415_05193</name>
</gene>
<dbReference type="Proteomes" id="UP000507140">
    <property type="component" value="Unassembled WGS sequence"/>
</dbReference>
<evidence type="ECO:0000313" key="2">
    <source>
        <dbReference type="Proteomes" id="UP000507140"/>
    </source>
</evidence>
<name>A0ABM8LKJ0_9BURK</name>